<dbReference type="Proteomes" id="UP000604825">
    <property type="component" value="Unassembled WGS sequence"/>
</dbReference>
<evidence type="ECO:0000256" key="1">
    <source>
        <dbReference type="SAM" id="SignalP"/>
    </source>
</evidence>
<dbReference type="OrthoDB" id="692523at2759"/>
<accession>A0A811RBN8</accession>
<organism evidence="2 3">
    <name type="scientific">Miscanthus lutarioriparius</name>
    <dbReference type="NCBI Taxonomy" id="422564"/>
    <lineage>
        <taxon>Eukaryota</taxon>
        <taxon>Viridiplantae</taxon>
        <taxon>Streptophyta</taxon>
        <taxon>Embryophyta</taxon>
        <taxon>Tracheophyta</taxon>
        <taxon>Spermatophyta</taxon>
        <taxon>Magnoliopsida</taxon>
        <taxon>Liliopsida</taxon>
        <taxon>Poales</taxon>
        <taxon>Poaceae</taxon>
        <taxon>PACMAD clade</taxon>
        <taxon>Panicoideae</taxon>
        <taxon>Andropogonodae</taxon>
        <taxon>Andropogoneae</taxon>
        <taxon>Saccharinae</taxon>
        <taxon>Miscanthus</taxon>
    </lineage>
</organism>
<keyword evidence="3" id="KW-1185">Reference proteome</keyword>
<comment type="caution">
    <text evidence="2">The sequence shown here is derived from an EMBL/GenBank/DDBJ whole genome shotgun (WGS) entry which is preliminary data.</text>
</comment>
<gene>
    <name evidence="2" type="ORF">NCGR_LOCUS50669</name>
</gene>
<feature type="signal peptide" evidence="1">
    <location>
        <begin position="1"/>
        <end position="26"/>
    </location>
</feature>
<name>A0A811RBN8_9POAL</name>
<dbReference type="EMBL" id="CAJGYO010000014">
    <property type="protein sequence ID" value="CAD6267364.1"/>
    <property type="molecule type" value="Genomic_DNA"/>
</dbReference>
<protein>
    <submittedName>
        <fullName evidence="2">Uncharacterized protein</fullName>
    </submittedName>
</protein>
<reference evidence="2" key="1">
    <citation type="submission" date="2020-10" db="EMBL/GenBank/DDBJ databases">
        <authorList>
            <person name="Han B."/>
            <person name="Lu T."/>
            <person name="Zhao Q."/>
            <person name="Huang X."/>
            <person name="Zhao Y."/>
        </authorList>
    </citation>
    <scope>NUCLEOTIDE SEQUENCE</scope>
</reference>
<evidence type="ECO:0000313" key="2">
    <source>
        <dbReference type="EMBL" id="CAD6267364.1"/>
    </source>
</evidence>
<feature type="chain" id="PRO_5032752230" evidence="1">
    <location>
        <begin position="27"/>
        <end position="143"/>
    </location>
</feature>
<dbReference type="PANTHER" id="PTHR34998:SF7">
    <property type="entry name" value="EXPRESSED PROTEIN"/>
    <property type="match status" value="1"/>
</dbReference>
<dbReference type="AlphaFoldDB" id="A0A811RBN8"/>
<evidence type="ECO:0000313" key="3">
    <source>
        <dbReference type="Proteomes" id="UP000604825"/>
    </source>
</evidence>
<dbReference type="PANTHER" id="PTHR34998">
    <property type="entry name" value="OS04G0357400 PROTEIN-RELATED"/>
    <property type="match status" value="1"/>
</dbReference>
<keyword evidence="1" id="KW-0732">Signal</keyword>
<proteinExistence type="predicted"/>
<sequence>MAGSYLPLASALLATAIVAILAATSAFPVAAAASAADKYSGRMVIIRAPGARVLDVSAGGALNKWQQQQRRLVEDEVAPEFGGLLGTGNGGSISDGALNKNRQNCLPSGQCTKPGGSYTRGCTFKDHCPHTPTAAGHARAVHG</sequence>